<sequence length="451" mass="50573">MYTVDTCHVVAVPYPGRGHINPMMNICELVSGKSSSILFTFVLTEEWLGLIGSDNKPANIRFVTIPNVVPSEKVRGSDPRGFALAVWDKMEEPIEQLLDKLQLSPALIISDAFLPWAADVAARRNIPLASLWPMSALVFSVLHYFDLIVQHGHFPINLPVNGKDLIDYIPGLSPIRVADLPLAMRSPEKVPSFLKLITQALKAQYLIMSSIYELETQVIDALNAIISSPIFTLGPAISYFKMKKNVQCINDFDYLKWLNNQPPNSVLYIALGSYLSISSFLMDEIIAGLCGGGTRFLWVARGETSRKQDFCEEKGLVVPWCDQLSVLCHPSIGGFLSHCGWNSIKEAILSGVPILTFPILLDQVPNAKMIVEDWQIGWKAKTLFKEENMINRDEIAQLVQRFMNLDTGERKQLEKKVREIQQVCDKEFADGGPFQNNLDGFTKSILQYHQS</sequence>
<keyword evidence="2 3" id="KW-0808">Transferase</keyword>
<dbReference type="Pfam" id="PF00201">
    <property type="entry name" value="UDPGT"/>
    <property type="match status" value="1"/>
</dbReference>
<comment type="similarity">
    <text evidence="1 3">Belongs to the UDP-glycosyltransferase family.</text>
</comment>
<name>A0A8S0QSE7_OLEEU</name>
<dbReference type="Gramene" id="OE9A014413T1">
    <property type="protein sequence ID" value="OE9A014413C1"/>
    <property type="gene ID" value="OE9A014413"/>
</dbReference>
<evidence type="ECO:0000256" key="4">
    <source>
        <dbReference type="RuleBase" id="RU362057"/>
    </source>
</evidence>
<dbReference type="AlphaFoldDB" id="A0A8S0QSE7"/>
<dbReference type="PANTHER" id="PTHR11926">
    <property type="entry name" value="GLUCOSYL/GLUCURONOSYL TRANSFERASES"/>
    <property type="match status" value="1"/>
</dbReference>
<dbReference type="Proteomes" id="UP000594638">
    <property type="component" value="Unassembled WGS sequence"/>
</dbReference>
<evidence type="ECO:0000313" key="6">
    <source>
        <dbReference type="Proteomes" id="UP000594638"/>
    </source>
</evidence>
<keyword evidence="6" id="KW-1185">Reference proteome</keyword>
<dbReference type="InterPro" id="IPR002213">
    <property type="entry name" value="UDP_glucos_trans"/>
</dbReference>
<organism evidence="5 6">
    <name type="scientific">Olea europaea subsp. europaea</name>
    <dbReference type="NCBI Taxonomy" id="158383"/>
    <lineage>
        <taxon>Eukaryota</taxon>
        <taxon>Viridiplantae</taxon>
        <taxon>Streptophyta</taxon>
        <taxon>Embryophyta</taxon>
        <taxon>Tracheophyta</taxon>
        <taxon>Spermatophyta</taxon>
        <taxon>Magnoliopsida</taxon>
        <taxon>eudicotyledons</taxon>
        <taxon>Gunneridae</taxon>
        <taxon>Pentapetalae</taxon>
        <taxon>asterids</taxon>
        <taxon>lamiids</taxon>
        <taxon>Lamiales</taxon>
        <taxon>Oleaceae</taxon>
        <taxon>Oleeae</taxon>
        <taxon>Olea</taxon>
    </lineage>
</organism>
<dbReference type="EC" id="2.4.1.-" evidence="4"/>
<comment type="caution">
    <text evidence="5">The sequence shown here is derived from an EMBL/GenBank/DDBJ whole genome shotgun (WGS) entry which is preliminary data.</text>
</comment>
<keyword evidence="3" id="KW-0328">Glycosyltransferase</keyword>
<dbReference type="PROSITE" id="PS00375">
    <property type="entry name" value="UDPGT"/>
    <property type="match status" value="1"/>
</dbReference>
<evidence type="ECO:0000313" key="5">
    <source>
        <dbReference type="EMBL" id="CAA2968454.1"/>
    </source>
</evidence>
<reference evidence="5 6" key="1">
    <citation type="submission" date="2019-12" db="EMBL/GenBank/DDBJ databases">
        <authorList>
            <person name="Alioto T."/>
            <person name="Alioto T."/>
            <person name="Gomez Garrido J."/>
        </authorList>
    </citation>
    <scope>NUCLEOTIDE SEQUENCE [LARGE SCALE GENOMIC DNA]</scope>
</reference>
<dbReference type="InterPro" id="IPR035595">
    <property type="entry name" value="UDP_glycos_trans_CS"/>
</dbReference>
<dbReference type="FunFam" id="3.40.50.2000:FF:000138">
    <property type="entry name" value="Glycosyltransferase"/>
    <property type="match status" value="1"/>
</dbReference>
<proteinExistence type="inferred from homology"/>
<evidence type="ECO:0000256" key="1">
    <source>
        <dbReference type="ARBA" id="ARBA00009995"/>
    </source>
</evidence>
<protein>
    <recommendedName>
        <fullName evidence="4">Glycosyltransferase</fullName>
        <ecNumber evidence="4">2.4.1.-</ecNumber>
    </recommendedName>
</protein>
<evidence type="ECO:0000256" key="3">
    <source>
        <dbReference type="RuleBase" id="RU003718"/>
    </source>
</evidence>
<dbReference type="PANTHER" id="PTHR11926:SF1395">
    <property type="entry name" value="GLYCOSYLTRANSFERASE"/>
    <property type="match status" value="1"/>
</dbReference>
<dbReference type="CDD" id="cd03784">
    <property type="entry name" value="GT1_Gtf-like"/>
    <property type="match status" value="1"/>
</dbReference>
<dbReference type="Gene3D" id="3.40.50.2000">
    <property type="entry name" value="Glycogen Phosphorylase B"/>
    <property type="match status" value="2"/>
</dbReference>
<dbReference type="SUPFAM" id="SSF53756">
    <property type="entry name" value="UDP-Glycosyltransferase/glycogen phosphorylase"/>
    <property type="match status" value="1"/>
</dbReference>
<dbReference type="EMBL" id="CACTIH010001908">
    <property type="protein sequence ID" value="CAA2968454.1"/>
    <property type="molecule type" value="Genomic_DNA"/>
</dbReference>
<dbReference type="OrthoDB" id="5835829at2759"/>
<dbReference type="GO" id="GO:0080043">
    <property type="term" value="F:quercetin 3-O-glucosyltransferase activity"/>
    <property type="evidence" value="ECO:0007669"/>
    <property type="project" value="TreeGrafter"/>
</dbReference>
<evidence type="ECO:0000256" key="2">
    <source>
        <dbReference type="ARBA" id="ARBA00022679"/>
    </source>
</evidence>
<gene>
    <name evidence="5" type="ORF">OLEA9_A014413</name>
</gene>
<dbReference type="GO" id="GO:0080044">
    <property type="term" value="F:quercetin 7-O-glucosyltransferase activity"/>
    <property type="evidence" value="ECO:0007669"/>
    <property type="project" value="TreeGrafter"/>
</dbReference>
<accession>A0A8S0QSE7</accession>